<accession>X6M9J5</accession>
<comment type="caution">
    <text evidence="1">The sequence shown here is derived from an EMBL/GenBank/DDBJ whole genome shotgun (WGS) entry which is preliminary data.</text>
</comment>
<sequence>MDTNTDSCCESKDFVKENQEESVVRGYVPYPLLSPKNVNVVRIHVKKSKEVDMEIQVTEINNINKDWFGCGYMSNDNSTDEKEKSKDEKQMKQLCLYKEELLYLFECGNVKCMTDNQTNIGLCNLYNLLQLHDANYRIYKMLKNKKTYFVKQVDFFPQYRKVWEATGSVFRGLFFVWKKEANAQWNSLQNRYLNKSVVSIEKCLDILQAMNFCQPTFLVVELQEQTGNARLLFLLHQAFQQLQLYFPNTQVVVAKSNCGNLQLTRVNLTTLSVDNH</sequence>
<dbReference type="EMBL" id="ASPP01023392">
    <property type="protein sequence ID" value="ETO10559.1"/>
    <property type="molecule type" value="Genomic_DNA"/>
</dbReference>
<name>X6M9J5_RETFI</name>
<gene>
    <name evidence="1" type="ORF">RFI_26814</name>
</gene>
<reference evidence="1 2" key="1">
    <citation type="journal article" date="2013" name="Curr. Biol.">
        <title>The Genome of the Foraminiferan Reticulomyxa filosa.</title>
        <authorList>
            <person name="Glockner G."/>
            <person name="Hulsmann N."/>
            <person name="Schleicher M."/>
            <person name="Noegel A.A."/>
            <person name="Eichinger L."/>
            <person name="Gallinger C."/>
            <person name="Pawlowski J."/>
            <person name="Sierra R."/>
            <person name="Euteneuer U."/>
            <person name="Pillet L."/>
            <person name="Moustafa A."/>
            <person name="Platzer M."/>
            <person name="Groth M."/>
            <person name="Szafranski K."/>
            <person name="Schliwa M."/>
        </authorList>
    </citation>
    <scope>NUCLEOTIDE SEQUENCE [LARGE SCALE GENOMIC DNA]</scope>
</reference>
<evidence type="ECO:0000313" key="1">
    <source>
        <dbReference type="EMBL" id="ETO10559.1"/>
    </source>
</evidence>
<proteinExistence type="predicted"/>
<dbReference type="AlphaFoldDB" id="X6M9J5"/>
<keyword evidence="2" id="KW-1185">Reference proteome</keyword>
<evidence type="ECO:0000313" key="2">
    <source>
        <dbReference type="Proteomes" id="UP000023152"/>
    </source>
</evidence>
<dbReference type="Proteomes" id="UP000023152">
    <property type="component" value="Unassembled WGS sequence"/>
</dbReference>
<organism evidence="1 2">
    <name type="scientific">Reticulomyxa filosa</name>
    <dbReference type="NCBI Taxonomy" id="46433"/>
    <lineage>
        <taxon>Eukaryota</taxon>
        <taxon>Sar</taxon>
        <taxon>Rhizaria</taxon>
        <taxon>Retaria</taxon>
        <taxon>Foraminifera</taxon>
        <taxon>Monothalamids</taxon>
        <taxon>Reticulomyxidae</taxon>
        <taxon>Reticulomyxa</taxon>
    </lineage>
</organism>
<protein>
    <submittedName>
        <fullName evidence="1">Uncharacterized protein</fullName>
    </submittedName>
</protein>